<dbReference type="AlphaFoldDB" id="A0A7L5AH62"/>
<dbReference type="Gene3D" id="3.60.10.10">
    <property type="entry name" value="Endonuclease/exonuclease/phosphatase"/>
    <property type="match status" value="1"/>
</dbReference>
<dbReference type="SUPFAM" id="SSF56219">
    <property type="entry name" value="DNase I-like"/>
    <property type="match status" value="1"/>
</dbReference>
<dbReference type="InterPro" id="IPR050410">
    <property type="entry name" value="CCR4/nocturin_mRNA_transcr"/>
</dbReference>
<dbReference type="InterPro" id="IPR036691">
    <property type="entry name" value="Endo/exonu/phosph_ase_sf"/>
</dbReference>
<organism evidence="2 3">
    <name type="scientific">Marisediminicola antarctica</name>
    <dbReference type="NCBI Taxonomy" id="674079"/>
    <lineage>
        <taxon>Bacteria</taxon>
        <taxon>Bacillati</taxon>
        <taxon>Actinomycetota</taxon>
        <taxon>Actinomycetes</taxon>
        <taxon>Micrococcales</taxon>
        <taxon>Microbacteriaceae</taxon>
        <taxon>Marisediminicola</taxon>
    </lineage>
</organism>
<evidence type="ECO:0000313" key="3">
    <source>
        <dbReference type="Proteomes" id="UP000464507"/>
    </source>
</evidence>
<dbReference type="KEGG" id="mant:BHD05_09840"/>
<evidence type="ECO:0000313" key="2">
    <source>
        <dbReference type="EMBL" id="QHO69898.1"/>
    </source>
</evidence>
<dbReference type="PANTHER" id="PTHR12121:SF36">
    <property type="entry name" value="ENDONUCLEASE_EXONUCLEASE_PHOSPHATASE DOMAIN-CONTAINING PROTEIN"/>
    <property type="match status" value="1"/>
</dbReference>
<dbReference type="GO" id="GO:0000175">
    <property type="term" value="F:3'-5'-RNA exonuclease activity"/>
    <property type="evidence" value="ECO:0007669"/>
    <property type="project" value="TreeGrafter"/>
</dbReference>
<dbReference type="PANTHER" id="PTHR12121">
    <property type="entry name" value="CARBON CATABOLITE REPRESSOR PROTEIN 4"/>
    <property type="match status" value="1"/>
</dbReference>
<dbReference type="EMBL" id="CP017146">
    <property type="protein sequence ID" value="QHO69898.1"/>
    <property type="molecule type" value="Genomic_DNA"/>
</dbReference>
<dbReference type="CDD" id="cd09083">
    <property type="entry name" value="EEP-1"/>
    <property type="match status" value="1"/>
</dbReference>
<feature type="domain" description="Endonuclease/exonuclease/phosphatase" evidence="1">
    <location>
        <begin position="18"/>
        <end position="270"/>
    </location>
</feature>
<gene>
    <name evidence="2" type="ORF">BHD05_09840</name>
</gene>
<dbReference type="Proteomes" id="UP000464507">
    <property type="component" value="Chromosome"/>
</dbReference>
<dbReference type="Pfam" id="PF03372">
    <property type="entry name" value="Exo_endo_phos"/>
    <property type="match status" value="1"/>
</dbReference>
<dbReference type="OrthoDB" id="9793162at2"/>
<proteinExistence type="predicted"/>
<protein>
    <recommendedName>
        <fullName evidence="1">Endonuclease/exonuclease/phosphatase domain-containing protein</fullName>
    </recommendedName>
</protein>
<accession>A0A7L5AH62</accession>
<reference evidence="2 3" key="1">
    <citation type="submission" date="2016-09" db="EMBL/GenBank/DDBJ databases">
        <title>Complete genome sequence of microbes from the polar regions.</title>
        <authorList>
            <person name="Liao L."/>
            <person name="Chen B."/>
        </authorList>
    </citation>
    <scope>NUCLEOTIDE SEQUENCE [LARGE SCALE GENOMIC DNA]</scope>
    <source>
        <strain evidence="2 3">ZS314</strain>
    </source>
</reference>
<evidence type="ECO:0000259" key="1">
    <source>
        <dbReference type="Pfam" id="PF03372"/>
    </source>
</evidence>
<dbReference type="InterPro" id="IPR005135">
    <property type="entry name" value="Endo/exonuclease/phosphatase"/>
</dbReference>
<sequence length="294" mass="32291">MPHDALIGPVATPDLHVMTYNIRRRFPHHRPWGSDRSTARSGLVRRLLAAEQPTLLGVQEALADQVAFVADALGPDYLWVGTGRNSSGEDERCAVFYDSRRLEVTGWKQWALSSTPDEPGSRSWGNLAHRVVVSVDFIDLATGARLRVFNTHFDHLSWRSRTESAKFMLHLVQAARAAEPDAAIVVTGDFNAGVGSAAYRWLTEEGTLRDAWDAADTRVTPQWATYSTFRHRRRRPGGKRIDFILVGHGVDVVSTGINAARFAGRAASDHEPVQSVLRYGEALAGAPEQAGAAT</sequence>
<keyword evidence="3" id="KW-1185">Reference proteome</keyword>
<name>A0A7L5AH62_9MICO</name>
<dbReference type="RefSeq" id="WP_161886275.1">
    <property type="nucleotide sequence ID" value="NZ_CP017146.1"/>
</dbReference>